<dbReference type="Proteomes" id="UP001183615">
    <property type="component" value="Unassembled WGS sequence"/>
</dbReference>
<dbReference type="PANTHER" id="PTHR46696:SF1">
    <property type="entry name" value="CYTOCHROME P450 YJIB-RELATED"/>
    <property type="match status" value="1"/>
</dbReference>
<evidence type="ECO:0000256" key="1">
    <source>
        <dbReference type="ARBA" id="ARBA00010617"/>
    </source>
</evidence>
<dbReference type="InterPro" id="IPR036396">
    <property type="entry name" value="Cyt_P450_sf"/>
</dbReference>
<dbReference type="InterPro" id="IPR002397">
    <property type="entry name" value="Cyt_P450_B"/>
</dbReference>
<dbReference type="RefSeq" id="WP_311620767.1">
    <property type="nucleotide sequence ID" value="NZ_JAVREV010000021.1"/>
</dbReference>
<dbReference type="SUPFAM" id="SSF48264">
    <property type="entry name" value="Cytochrome P450"/>
    <property type="match status" value="1"/>
</dbReference>
<evidence type="ECO:0000313" key="3">
    <source>
        <dbReference type="EMBL" id="MDT0446612.1"/>
    </source>
</evidence>
<dbReference type="PANTHER" id="PTHR46696">
    <property type="entry name" value="P450, PUTATIVE (EUROFUNG)-RELATED"/>
    <property type="match status" value="1"/>
</dbReference>
<gene>
    <name evidence="3" type="ORF">RM779_29040</name>
</gene>
<organism evidence="3 4">
    <name type="scientific">Streptomyces johnsoniae</name>
    <dbReference type="NCBI Taxonomy" id="3075532"/>
    <lineage>
        <taxon>Bacteria</taxon>
        <taxon>Bacillati</taxon>
        <taxon>Actinomycetota</taxon>
        <taxon>Actinomycetes</taxon>
        <taxon>Kitasatosporales</taxon>
        <taxon>Streptomycetaceae</taxon>
        <taxon>Streptomyces</taxon>
    </lineage>
</organism>
<reference evidence="4" key="1">
    <citation type="submission" date="2023-07" db="EMBL/GenBank/DDBJ databases">
        <title>30 novel species of actinomycetes from the DSMZ collection.</title>
        <authorList>
            <person name="Nouioui I."/>
        </authorList>
    </citation>
    <scope>NUCLEOTIDE SEQUENCE [LARGE SCALE GENOMIC DNA]</scope>
    <source>
        <strain evidence="4">DSM 41886</strain>
    </source>
</reference>
<feature type="compositionally biased region" description="Low complexity" evidence="2">
    <location>
        <begin position="411"/>
        <end position="421"/>
    </location>
</feature>
<accession>A0ABU2SCA3</accession>
<evidence type="ECO:0000313" key="4">
    <source>
        <dbReference type="Proteomes" id="UP001183615"/>
    </source>
</evidence>
<dbReference type="EMBL" id="JAVREV010000021">
    <property type="protein sequence ID" value="MDT0446612.1"/>
    <property type="molecule type" value="Genomic_DNA"/>
</dbReference>
<comment type="similarity">
    <text evidence="1">Belongs to the cytochrome P450 family.</text>
</comment>
<dbReference type="CDD" id="cd20623">
    <property type="entry name" value="CYP_unk"/>
    <property type="match status" value="1"/>
</dbReference>
<name>A0ABU2SCA3_9ACTN</name>
<comment type="caution">
    <text evidence="3">The sequence shown here is derived from an EMBL/GenBank/DDBJ whole genome shotgun (WGS) entry which is preliminary data.</text>
</comment>
<feature type="compositionally biased region" description="Polar residues" evidence="2">
    <location>
        <begin position="401"/>
        <end position="410"/>
    </location>
</feature>
<dbReference type="Gene3D" id="1.10.630.10">
    <property type="entry name" value="Cytochrome P450"/>
    <property type="match status" value="1"/>
</dbReference>
<keyword evidence="4" id="KW-1185">Reference proteome</keyword>
<feature type="region of interest" description="Disordered" evidence="2">
    <location>
        <begin position="395"/>
        <end position="451"/>
    </location>
</feature>
<sequence>MTTDPMQPVPMYGPEFAGDPHTVYAKLRAYGACAPVELAPGVRATLVTSYRAALEVLHDTDTYSKDPRVWQHTLPADSQLLPMLMWRANALFNDGEVHARYRRATTDSLALIEPHELRDLVHRSADSLISGFADRGEVDLISEYVRVLPLLIFSGVFGVSEAASPRLVAAAHGMFDAHSPEEAHQANDEFGHLLAELVAAKREKPGPDFTSWLIDHPVELSEEEVIGQLVTTLAAGYDPLTNLMGNALARMLSDPRYYRTVSSGALTVTDAITDVLWNDPPVANYSAHYPRRDVDLHGTWIPAGTPVLVSYAAANTAPADLPPGPRSDSGAHLAFAAGPHACPAQQPAVLIATTAIDRLTSWLCDIRLTVPFDQLTWRPGPFHRALTELPAVFTPIAPDQKGTSPWTVSRSSSTPPEETSPAKQPVSGRQDRPSVSYSPATSKRGPSPATP</sequence>
<protein>
    <submittedName>
        <fullName evidence="3">Cytochrome P450</fullName>
    </submittedName>
</protein>
<evidence type="ECO:0000256" key="2">
    <source>
        <dbReference type="SAM" id="MobiDB-lite"/>
    </source>
</evidence>
<proteinExistence type="inferred from homology"/>
<dbReference type="PRINTS" id="PR00359">
    <property type="entry name" value="BP450"/>
</dbReference>